<dbReference type="PANTHER" id="PTHR40465:SF1">
    <property type="entry name" value="DUF6534 DOMAIN-CONTAINING PROTEIN"/>
    <property type="match status" value="1"/>
</dbReference>
<comment type="caution">
    <text evidence="4">The sequence shown here is derived from an EMBL/GenBank/DDBJ whole genome shotgun (WGS) entry which is preliminary data.</text>
</comment>
<keyword evidence="5" id="KW-1185">Reference proteome</keyword>
<feature type="transmembrane region" description="Helical" evidence="2">
    <location>
        <begin position="85"/>
        <end position="107"/>
    </location>
</feature>
<name>A0A8S0WR78_CYCAE</name>
<accession>A0A8S0WR78</accession>
<dbReference type="PANTHER" id="PTHR40465">
    <property type="entry name" value="CHROMOSOME 1, WHOLE GENOME SHOTGUN SEQUENCE"/>
    <property type="match status" value="1"/>
</dbReference>
<feature type="transmembrane region" description="Helical" evidence="2">
    <location>
        <begin position="12"/>
        <end position="35"/>
    </location>
</feature>
<dbReference type="OrthoDB" id="3231781at2759"/>
<dbReference type="Pfam" id="PF20152">
    <property type="entry name" value="DUF6534"/>
    <property type="match status" value="1"/>
</dbReference>
<dbReference type="AlphaFoldDB" id="A0A8S0WR78"/>
<proteinExistence type="predicted"/>
<evidence type="ECO:0000259" key="3">
    <source>
        <dbReference type="Pfam" id="PF20152"/>
    </source>
</evidence>
<feature type="transmembrane region" description="Helical" evidence="2">
    <location>
        <begin position="228"/>
        <end position="251"/>
    </location>
</feature>
<evidence type="ECO:0000313" key="4">
    <source>
        <dbReference type="EMBL" id="CAA7268757.1"/>
    </source>
</evidence>
<dbReference type="Proteomes" id="UP000467700">
    <property type="component" value="Unassembled WGS sequence"/>
</dbReference>
<evidence type="ECO:0000256" key="2">
    <source>
        <dbReference type="SAM" id="Phobius"/>
    </source>
</evidence>
<keyword evidence="2" id="KW-0472">Membrane</keyword>
<dbReference type="InterPro" id="IPR045339">
    <property type="entry name" value="DUF6534"/>
</dbReference>
<feature type="compositionally biased region" description="Basic and acidic residues" evidence="1">
    <location>
        <begin position="307"/>
        <end position="325"/>
    </location>
</feature>
<dbReference type="EMBL" id="CACVBS010000069">
    <property type="protein sequence ID" value="CAA7268757.1"/>
    <property type="molecule type" value="Genomic_DNA"/>
</dbReference>
<keyword evidence="2" id="KW-0812">Transmembrane</keyword>
<feature type="transmembrane region" description="Helical" evidence="2">
    <location>
        <begin position="47"/>
        <end position="65"/>
    </location>
</feature>
<feature type="transmembrane region" description="Helical" evidence="2">
    <location>
        <begin position="202"/>
        <end position="222"/>
    </location>
</feature>
<keyword evidence="2" id="KW-1133">Transmembrane helix</keyword>
<feature type="region of interest" description="Disordered" evidence="1">
    <location>
        <begin position="302"/>
        <end position="325"/>
    </location>
</feature>
<protein>
    <recommendedName>
        <fullName evidence="3">DUF6534 domain-containing protein</fullName>
    </recommendedName>
</protein>
<evidence type="ECO:0000313" key="5">
    <source>
        <dbReference type="Proteomes" id="UP000467700"/>
    </source>
</evidence>
<organism evidence="4 5">
    <name type="scientific">Cyclocybe aegerita</name>
    <name type="common">Black poplar mushroom</name>
    <name type="synonym">Agrocybe aegerita</name>
    <dbReference type="NCBI Taxonomy" id="1973307"/>
    <lineage>
        <taxon>Eukaryota</taxon>
        <taxon>Fungi</taxon>
        <taxon>Dikarya</taxon>
        <taxon>Basidiomycota</taxon>
        <taxon>Agaricomycotina</taxon>
        <taxon>Agaricomycetes</taxon>
        <taxon>Agaricomycetidae</taxon>
        <taxon>Agaricales</taxon>
        <taxon>Agaricineae</taxon>
        <taxon>Bolbitiaceae</taxon>
        <taxon>Cyclocybe</taxon>
    </lineage>
</organism>
<evidence type="ECO:0000256" key="1">
    <source>
        <dbReference type="SAM" id="MobiDB-lite"/>
    </source>
</evidence>
<reference evidence="4 5" key="1">
    <citation type="submission" date="2020-01" db="EMBL/GenBank/DDBJ databases">
        <authorList>
            <person name="Gupta K D."/>
        </authorList>
    </citation>
    <scope>NUCLEOTIDE SEQUENCE [LARGE SCALE GENOMIC DNA]</scope>
</reference>
<gene>
    <name evidence="4" type="ORF">AAE3_LOCUS10976</name>
</gene>
<feature type="transmembrane region" description="Helical" evidence="2">
    <location>
        <begin position="158"/>
        <end position="182"/>
    </location>
</feature>
<feature type="transmembrane region" description="Helical" evidence="2">
    <location>
        <begin position="119"/>
        <end position="138"/>
    </location>
</feature>
<sequence length="325" mass="36146">MVSLTIANTFGAIELGSFGAAFLFGIITLQCYFYYSQNPEDSRQLKAMVALVWLLECAHTGLMIWEVYRLTIVMYGRAKDVHTYPGFSLVLMIGGFITTIVQCFFAYRVWKFLPKPYSFIGLASGLAACSRVVLSTYGAAEAVMMTSYAEFLVKYQNYLSIVLALGVAIDIVNAASMSYFLIIQREKAFSKTTNLIDRLVAYTIRTGVITCVSAITVLVLFQSLSPTLISFGFYVGLAKLYTNSLLSALNARRSLKENYSMSISVSHPRLAGTETSTSRIGPEYTQSNQAISIEMKTTKLVSEDPAEEKAYDLESKRQPRRDQLV</sequence>
<feature type="domain" description="DUF6534" evidence="3">
    <location>
        <begin position="167"/>
        <end position="254"/>
    </location>
</feature>